<comment type="similarity">
    <text evidence="1">Belongs to the transferase hexapeptide repeat family.</text>
</comment>
<dbReference type="PROSITE" id="PS00101">
    <property type="entry name" value="HEXAPEP_TRANSFERASES"/>
    <property type="match status" value="1"/>
</dbReference>
<dbReference type="AlphaFoldDB" id="A0A3S0BTF7"/>
<dbReference type="Gene3D" id="2.160.10.10">
    <property type="entry name" value="Hexapeptide repeat proteins"/>
    <property type="match status" value="1"/>
</dbReference>
<dbReference type="Pfam" id="PF00132">
    <property type="entry name" value="Hexapep"/>
    <property type="match status" value="1"/>
</dbReference>
<accession>A0A3S0BTF7</accession>
<dbReference type="InterPro" id="IPR018357">
    <property type="entry name" value="Hexapep_transf_CS"/>
</dbReference>
<name>A0A3S0BTF7_9BACL</name>
<keyword evidence="4" id="KW-0012">Acyltransferase</keyword>
<dbReference type="EMBL" id="RXHU01000062">
    <property type="protein sequence ID" value="RTE07975.1"/>
    <property type="molecule type" value="Genomic_DNA"/>
</dbReference>
<evidence type="ECO:0000256" key="3">
    <source>
        <dbReference type="ARBA" id="ARBA00022737"/>
    </source>
</evidence>
<evidence type="ECO:0000256" key="2">
    <source>
        <dbReference type="ARBA" id="ARBA00022679"/>
    </source>
</evidence>
<dbReference type="Proteomes" id="UP000276128">
    <property type="component" value="Unassembled WGS sequence"/>
</dbReference>
<organism evidence="4 5">
    <name type="scientific">Paenibacillus whitsoniae</name>
    <dbReference type="NCBI Taxonomy" id="2496558"/>
    <lineage>
        <taxon>Bacteria</taxon>
        <taxon>Bacillati</taxon>
        <taxon>Bacillota</taxon>
        <taxon>Bacilli</taxon>
        <taxon>Bacillales</taxon>
        <taxon>Paenibacillaceae</taxon>
        <taxon>Paenibacillus</taxon>
    </lineage>
</organism>
<dbReference type="InterPro" id="IPR001451">
    <property type="entry name" value="Hexapep"/>
</dbReference>
<keyword evidence="2 4" id="KW-0808">Transferase</keyword>
<dbReference type="CDD" id="cd04647">
    <property type="entry name" value="LbH_MAT_like"/>
    <property type="match status" value="1"/>
</dbReference>
<sequence length="191" mass="21626">MNTYPRLFEIKESAILMPNILFRFDVPRENDKCVFIGEDCIINCQFIFESRDGCIKIGNRSFINGGTRLISRTQITIGNDVTIAWGCTIYDHDSHSLNWEARVEDMKQQLADYRSGNNMVLNKNWDTVNSKPITIEDKVWIGFDSVILKGVTIGEGAVVGAKSVVTKDVEPWTVVAGNPARVIKRIDQERK</sequence>
<reference evidence="4 5" key="1">
    <citation type="submission" date="2018-12" db="EMBL/GenBank/DDBJ databases">
        <title>Bacillus ochoae sp. nov., Paenibacillus whitsoniae sp. nov., Paenibacillus spiritus sp. nov. Isolated from the Mars Exploration Rover during spacecraft assembly.</title>
        <authorList>
            <person name="Seuylemezian A."/>
            <person name="Vaishampayan P."/>
        </authorList>
    </citation>
    <scope>NUCLEOTIDE SEQUENCE [LARGE SCALE GENOMIC DNA]</scope>
    <source>
        <strain evidence="4 5">MER 54</strain>
    </source>
</reference>
<keyword evidence="5" id="KW-1185">Reference proteome</keyword>
<comment type="caution">
    <text evidence="4">The sequence shown here is derived from an EMBL/GenBank/DDBJ whole genome shotgun (WGS) entry which is preliminary data.</text>
</comment>
<dbReference type="OrthoDB" id="9782926at2"/>
<dbReference type="PANTHER" id="PTHR23416:SF23">
    <property type="entry name" value="ACETYLTRANSFERASE C18B11.09C-RELATED"/>
    <property type="match status" value="1"/>
</dbReference>
<evidence type="ECO:0000256" key="1">
    <source>
        <dbReference type="ARBA" id="ARBA00007274"/>
    </source>
</evidence>
<dbReference type="PANTHER" id="PTHR23416">
    <property type="entry name" value="SIALIC ACID SYNTHASE-RELATED"/>
    <property type="match status" value="1"/>
</dbReference>
<dbReference type="SUPFAM" id="SSF51161">
    <property type="entry name" value="Trimeric LpxA-like enzymes"/>
    <property type="match status" value="1"/>
</dbReference>
<dbReference type="InterPro" id="IPR011004">
    <property type="entry name" value="Trimer_LpxA-like_sf"/>
</dbReference>
<protein>
    <submittedName>
        <fullName evidence="4">Acyltransferase</fullName>
    </submittedName>
</protein>
<dbReference type="InterPro" id="IPR051159">
    <property type="entry name" value="Hexapeptide_acetyltransf"/>
</dbReference>
<proteinExistence type="inferred from homology"/>
<gene>
    <name evidence="4" type="ORF">EJQ19_19945</name>
</gene>
<evidence type="ECO:0000313" key="5">
    <source>
        <dbReference type="Proteomes" id="UP000276128"/>
    </source>
</evidence>
<dbReference type="GO" id="GO:0008374">
    <property type="term" value="F:O-acyltransferase activity"/>
    <property type="evidence" value="ECO:0007669"/>
    <property type="project" value="TreeGrafter"/>
</dbReference>
<evidence type="ECO:0000313" key="4">
    <source>
        <dbReference type="EMBL" id="RTE07975.1"/>
    </source>
</evidence>
<keyword evidence="3" id="KW-0677">Repeat</keyword>